<evidence type="ECO:0000259" key="1">
    <source>
        <dbReference type="Pfam" id="PF05651"/>
    </source>
</evidence>
<dbReference type="InterPro" id="IPR009057">
    <property type="entry name" value="Homeodomain-like_sf"/>
</dbReference>
<feature type="domain" description="PucR C-terminal helix-turn-helix" evidence="2">
    <location>
        <begin position="336"/>
        <end position="388"/>
    </location>
</feature>
<dbReference type="Proteomes" id="UP001059773">
    <property type="component" value="Chromosome"/>
</dbReference>
<name>A0ABY5JXK0_9BACI</name>
<dbReference type="Gene3D" id="1.10.10.2840">
    <property type="entry name" value="PucR C-terminal helix-turn-helix domain"/>
    <property type="match status" value="1"/>
</dbReference>
<dbReference type="RefSeq" id="WP_256708904.1">
    <property type="nucleotide sequence ID" value="NZ_CP101914.1"/>
</dbReference>
<dbReference type="InterPro" id="IPR025736">
    <property type="entry name" value="PucR_C-HTH_dom"/>
</dbReference>
<accession>A0ABY5JXK0</accession>
<evidence type="ECO:0000259" key="2">
    <source>
        <dbReference type="Pfam" id="PF13556"/>
    </source>
</evidence>
<feature type="domain" description="Putative sugar diacid recognition" evidence="1">
    <location>
        <begin position="7"/>
        <end position="134"/>
    </location>
</feature>
<dbReference type="Pfam" id="PF13556">
    <property type="entry name" value="HTH_30"/>
    <property type="match status" value="1"/>
</dbReference>
<dbReference type="PANTHER" id="PTHR33744:SF15">
    <property type="entry name" value="CARBOHYDRATE DIACID REGULATOR"/>
    <property type="match status" value="1"/>
</dbReference>
<sequence length="400" mass="46341">MMKELVQFAQTVVKAVAKISPFAISLSDNHGYIIGSTQLDRIGTMHFPSREVIEKNTSVIFDKTKIEKMENVLEGIAFPLQFDHKTVGVLGVIGPPEQVKPYGLLVKNYVEMLWQQTFRQQIADMEVKTKETFAQYILLNEVVEKHRVEHYCKMLGITYGKMNFCIVIDIGNSLLTSAKKHISIDHLKENLVRCTKEAYGGPDEMICTFLNTEKMVVIRQVNSKEEYRSILQCFHDQSTELINLLQIYSINNPLIAAGSLSSSIEEVNQSYQEAERLIRFTKESDMHLNIFTNYNWNIILEQFPLQIPDSFHEKVTFRIKPFLEYDRFNEMAELFITYCENNMNISKTAKALFLHRNTLIYRLNKIEEMTSLNTSNFQDCMILYTVLKKTKHAPSLSRMP</sequence>
<dbReference type="Pfam" id="PF05651">
    <property type="entry name" value="Diacid_rec"/>
    <property type="match status" value="1"/>
</dbReference>
<evidence type="ECO:0000313" key="4">
    <source>
        <dbReference type="Proteomes" id="UP001059773"/>
    </source>
</evidence>
<dbReference type="PANTHER" id="PTHR33744">
    <property type="entry name" value="CARBOHYDRATE DIACID REGULATOR"/>
    <property type="match status" value="1"/>
</dbReference>
<dbReference type="EMBL" id="CP101914">
    <property type="protein sequence ID" value="UUI03893.1"/>
    <property type="molecule type" value="Genomic_DNA"/>
</dbReference>
<dbReference type="InterPro" id="IPR051448">
    <property type="entry name" value="CdaR-like_regulators"/>
</dbReference>
<dbReference type="SUPFAM" id="SSF46689">
    <property type="entry name" value="Homeodomain-like"/>
    <property type="match status" value="1"/>
</dbReference>
<dbReference type="InterPro" id="IPR042070">
    <property type="entry name" value="PucR_C-HTH_sf"/>
</dbReference>
<reference evidence="3" key="1">
    <citation type="submission" date="2022-07" db="EMBL/GenBank/DDBJ databases">
        <title>FELIX.</title>
        <authorList>
            <person name="Wan K.H."/>
            <person name="Park S."/>
            <person name="Lawrence Q."/>
            <person name="Eichenberger J.P."/>
            <person name="Booth B.W."/>
            <person name="Piaggio A.J."/>
            <person name="Chandler J.C."/>
            <person name="Franklin A.B."/>
            <person name="Celniker S.E."/>
        </authorList>
    </citation>
    <scope>NUCLEOTIDE SEQUENCE</scope>
    <source>
        <strain evidence="3">QA-1986 374</strain>
    </source>
</reference>
<gene>
    <name evidence="3" type="ORF">NP439_04145</name>
</gene>
<keyword evidence="4" id="KW-1185">Reference proteome</keyword>
<protein>
    <submittedName>
        <fullName evidence="3">Helix-turn-helix domain-containing protein</fullName>
    </submittedName>
</protein>
<proteinExistence type="predicted"/>
<organism evidence="3 4">
    <name type="scientific">Oceanobacillus jeddahense</name>
    <dbReference type="NCBI Taxonomy" id="1462527"/>
    <lineage>
        <taxon>Bacteria</taxon>
        <taxon>Bacillati</taxon>
        <taxon>Bacillota</taxon>
        <taxon>Bacilli</taxon>
        <taxon>Bacillales</taxon>
        <taxon>Bacillaceae</taxon>
        <taxon>Oceanobacillus</taxon>
    </lineage>
</organism>
<evidence type="ECO:0000313" key="3">
    <source>
        <dbReference type="EMBL" id="UUI03893.1"/>
    </source>
</evidence>
<dbReference type="InterPro" id="IPR008599">
    <property type="entry name" value="Diacid_rec"/>
</dbReference>